<dbReference type="Pfam" id="PF03481">
    <property type="entry name" value="Sua5_C"/>
    <property type="match status" value="1"/>
</dbReference>
<dbReference type="InterPro" id="IPR038385">
    <property type="entry name" value="Sua5/YwlC_C"/>
</dbReference>
<protein>
    <recommendedName>
        <fullName evidence="4 13">Threonylcarbamoyl-AMP synthase</fullName>
        <shortName evidence="13">TC-AMP synthase</shortName>
        <ecNumber evidence="3 13">2.7.7.87</ecNumber>
    </recommendedName>
    <alternativeName>
        <fullName evidence="11 13">L-threonylcarbamoyladenylate synthase</fullName>
    </alternativeName>
</protein>
<dbReference type="Gene3D" id="3.40.50.11030">
    <property type="entry name" value="Threonylcarbamoyl-AMP synthase, C-terminal domain"/>
    <property type="match status" value="1"/>
</dbReference>
<reference evidence="17" key="1">
    <citation type="submission" date="2020-06" db="EMBL/GenBank/DDBJ databases">
        <title>Characterization of fructooligosaccharide metabolism and fructooligosaccharide-degrading enzymes in human commensal butyrate producers.</title>
        <authorList>
            <person name="Tanno H."/>
            <person name="Fujii T."/>
            <person name="Hirano K."/>
            <person name="Maeno S."/>
            <person name="Tonozuka T."/>
            <person name="Sakamoto M."/>
            <person name="Ohkuma M."/>
            <person name="Tochio T."/>
            <person name="Endo A."/>
        </authorList>
    </citation>
    <scope>NUCLEOTIDE SEQUENCE</scope>
    <source>
        <strain evidence="17">JCM 17466</strain>
    </source>
</reference>
<feature type="binding site" evidence="14">
    <location>
        <position position="69"/>
    </location>
    <ligand>
        <name>L-threonine</name>
        <dbReference type="ChEBI" id="CHEBI:57926"/>
    </ligand>
</feature>
<evidence type="ECO:0000256" key="3">
    <source>
        <dbReference type="ARBA" id="ARBA00012584"/>
    </source>
</evidence>
<dbReference type="GO" id="GO:0006450">
    <property type="term" value="P:regulation of translational fidelity"/>
    <property type="evidence" value="ECO:0007669"/>
    <property type="project" value="TreeGrafter"/>
</dbReference>
<keyword evidence="9 13" id="KW-0547">Nucleotide-binding</keyword>
<dbReference type="InterPro" id="IPR006070">
    <property type="entry name" value="Sua5-like_dom"/>
</dbReference>
<keyword evidence="10 13" id="KW-0067">ATP-binding</keyword>
<keyword evidence="6 13" id="KW-0808">Transferase</keyword>
<dbReference type="PANTHER" id="PTHR17490">
    <property type="entry name" value="SUA5"/>
    <property type="match status" value="1"/>
</dbReference>
<evidence type="ECO:0000313" key="17">
    <source>
        <dbReference type="EMBL" id="GFO86784.1"/>
    </source>
</evidence>
<evidence type="ECO:0000256" key="10">
    <source>
        <dbReference type="ARBA" id="ARBA00022840"/>
    </source>
</evidence>
<feature type="binding site" evidence="14">
    <location>
        <position position="238"/>
    </location>
    <ligand>
        <name>ATP</name>
        <dbReference type="ChEBI" id="CHEBI:30616"/>
    </ligand>
</feature>
<dbReference type="FunFam" id="3.90.870.10:FF:000008">
    <property type="entry name" value="Threonylcarbamoyl-AMP synthase"/>
    <property type="match status" value="1"/>
</dbReference>
<dbReference type="Pfam" id="PF01300">
    <property type="entry name" value="Sua5_yciO_yrdC"/>
    <property type="match status" value="1"/>
</dbReference>
<name>A0A916VDX7_9FIRM</name>
<feature type="binding site" evidence="14">
    <location>
        <position position="183"/>
    </location>
    <ligand>
        <name>L-threonine</name>
        <dbReference type="ChEBI" id="CHEBI:57926"/>
    </ligand>
</feature>
<dbReference type="RefSeq" id="WP_201312424.1">
    <property type="nucleotide sequence ID" value="NZ_BLYI01000075.1"/>
</dbReference>
<organism evidence="17 18">
    <name type="scientific">Anaerostipes butyraticus</name>
    <dbReference type="NCBI Taxonomy" id="645466"/>
    <lineage>
        <taxon>Bacteria</taxon>
        <taxon>Bacillati</taxon>
        <taxon>Bacillota</taxon>
        <taxon>Clostridia</taxon>
        <taxon>Lachnospirales</taxon>
        <taxon>Lachnospiraceae</taxon>
        <taxon>Anaerostipes</taxon>
    </lineage>
</organism>
<dbReference type="GO" id="GO:0005524">
    <property type="term" value="F:ATP binding"/>
    <property type="evidence" value="ECO:0007669"/>
    <property type="project" value="UniProtKB-UniRule"/>
</dbReference>
<evidence type="ECO:0000313" key="18">
    <source>
        <dbReference type="Proteomes" id="UP000613208"/>
    </source>
</evidence>
<feature type="binding site" evidence="14">
    <location>
        <position position="64"/>
    </location>
    <ligand>
        <name>ATP</name>
        <dbReference type="ChEBI" id="CHEBI:30616"/>
    </ligand>
</feature>
<dbReference type="InterPro" id="IPR050156">
    <property type="entry name" value="TC-AMP_synthase_SUA5"/>
</dbReference>
<feature type="binding site" evidence="14">
    <location>
        <position position="153"/>
    </location>
    <ligand>
        <name>ATP</name>
        <dbReference type="ChEBI" id="CHEBI:30616"/>
    </ligand>
</feature>
<evidence type="ECO:0000256" key="15">
    <source>
        <dbReference type="SAM" id="Coils"/>
    </source>
</evidence>
<evidence type="ECO:0000256" key="9">
    <source>
        <dbReference type="ARBA" id="ARBA00022741"/>
    </source>
</evidence>
<dbReference type="Proteomes" id="UP000613208">
    <property type="component" value="Unassembled WGS sequence"/>
</dbReference>
<dbReference type="FunFam" id="3.40.50.11030:FF:000001">
    <property type="entry name" value="Threonylcarbamoyl-AMP synthase"/>
    <property type="match status" value="1"/>
</dbReference>
<evidence type="ECO:0000256" key="14">
    <source>
        <dbReference type="PIRSR" id="PIRSR004930-1"/>
    </source>
</evidence>
<evidence type="ECO:0000256" key="11">
    <source>
        <dbReference type="ARBA" id="ARBA00029774"/>
    </source>
</evidence>
<comment type="function">
    <text evidence="13">Required for the formation of a threonylcarbamoyl group on adenosine at position 37 (t(6)A37) in tRNAs that read codons beginning with adenine.</text>
</comment>
<evidence type="ECO:0000256" key="4">
    <source>
        <dbReference type="ARBA" id="ARBA00015492"/>
    </source>
</evidence>
<keyword evidence="8 13" id="KW-0548">Nucleotidyltransferase</keyword>
<keyword evidence="18" id="KW-1185">Reference proteome</keyword>
<evidence type="ECO:0000256" key="1">
    <source>
        <dbReference type="ARBA" id="ARBA00004496"/>
    </source>
</evidence>
<keyword evidence="5 13" id="KW-0963">Cytoplasm</keyword>
<comment type="similarity">
    <text evidence="2 13">Belongs to the SUA5 family.</text>
</comment>
<accession>A0A916VDX7</accession>
<gene>
    <name evidence="17" type="ORF">ANBU17_31310</name>
</gene>
<evidence type="ECO:0000256" key="6">
    <source>
        <dbReference type="ARBA" id="ARBA00022679"/>
    </source>
</evidence>
<sequence length="349" mass="38219">METKLVKIHQIEESLEEIEEAARLIQQGEVVAFPTETVYGLGGNGLMEEAVRKIYQAKGRPSDNPLILHISDIDMIEELTEDVPDTARKAMECFWPGPMTVILKKSDKVPRCVTGGLETVAVRMPSDPTARELIRRAEVPIAAPSANTSGRPSPTKAEHVWEDLNGKIPMILDGGPVKVGVESTIIDFTVDPPVILRPGRITREELENVIGCEVQMNTSLKASDKGVPKAPGMKYKHYAPKARMILVLGSPEKTAAKINEMVCESHKLGHKAGVIATDESLGAYQADEVVSVGTRKNMETVMSGLYDVLRGFDKKDVDIIYSEGFEGEPLEEAVMNRLVKAAGHEIIRV</sequence>
<evidence type="ECO:0000256" key="5">
    <source>
        <dbReference type="ARBA" id="ARBA00022490"/>
    </source>
</evidence>
<dbReference type="InterPro" id="IPR010923">
    <property type="entry name" value="T(6)A37_SUA5"/>
</dbReference>
<dbReference type="InterPro" id="IPR005145">
    <property type="entry name" value="Sua5_C"/>
</dbReference>
<feature type="binding site" evidence="14">
    <location>
        <position position="123"/>
    </location>
    <ligand>
        <name>L-threonine</name>
        <dbReference type="ChEBI" id="CHEBI:57926"/>
    </ligand>
</feature>
<dbReference type="PANTHER" id="PTHR17490:SF16">
    <property type="entry name" value="THREONYLCARBAMOYL-AMP SYNTHASE"/>
    <property type="match status" value="1"/>
</dbReference>
<feature type="binding site" evidence="14">
    <location>
        <position position="119"/>
    </location>
    <ligand>
        <name>ATP</name>
        <dbReference type="ChEBI" id="CHEBI:30616"/>
    </ligand>
</feature>
<dbReference type="GO" id="GO:0005737">
    <property type="term" value="C:cytoplasm"/>
    <property type="evidence" value="ECO:0007669"/>
    <property type="project" value="UniProtKB-SubCell"/>
</dbReference>
<dbReference type="PIRSF" id="PIRSF004930">
    <property type="entry name" value="Tln_factor_SUA5"/>
    <property type="match status" value="1"/>
</dbReference>
<evidence type="ECO:0000256" key="7">
    <source>
        <dbReference type="ARBA" id="ARBA00022694"/>
    </source>
</evidence>
<comment type="subcellular location">
    <subcellularLocation>
        <location evidence="1 13">Cytoplasm</location>
    </subcellularLocation>
</comment>
<feature type="binding site" evidence="14">
    <location>
        <position position="37"/>
    </location>
    <ligand>
        <name>L-threonine</name>
        <dbReference type="ChEBI" id="CHEBI:57926"/>
    </ligand>
</feature>
<dbReference type="GO" id="GO:0008033">
    <property type="term" value="P:tRNA processing"/>
    <property type="evidence" value="ECO:0007669"/>
    <property type="project" value="UniProtKB-KW"/>
</dbReference>
<keyword evidence="15" id="KW-0175">Coiled coil</keyword>
<keyword evidence="7 13" id="KW-0819">tRNA processing</keyword>
<dbReference type="GO" id="GO:0061710">
    <property type="term" value="F:L-threonylcarbamoyladenylate synthase"/>
    <property type="evidence" value="ECO:0007669"/>
    <property type="project" value="UniProtKB-EC"/>
</dbReference>
<dbReference type="GO" id="GO:0000049">
    <property type="term" value="F:tRNA binding"/>
    <property type="evidence" value="ECO:0007669"/>
    <property type="project" value="TreeGrafter"/>
</dbReference>
<dbReference type="PROSITE" id="PS51163">
    <property type="entry name" value="YRDC"/>
    <property type="match status" value="1"/>
</dbReference>
<evidence type="ECO:0000256" key="2">
    <source>
        <dbReference type="ARBA" id="ARBA00007663"/>
    </source>
</evidence>
<dbReference type="EMBL" id="BLYI01000075">
    <property type="protein sequence ID" value="GFO86784.1"/>
    <property type="molecule type" value="Genomic_DNA"/>
</dbReference>
<proteinExistence type="inferred from homology"/>
<feature type="binding site" evidence="14">
    <location>
        <position position="145"/>
    </location>
    <ligand>
        <name>ATP</name>
        <dbReference type="ChEBI" id="CHEBI:30616"/>
    </ligand>
</feature>
<dbReference type="EC" id="2.7.7.87" evidence="3 13"/>
<feature type="binding site" evidence="14">
    <location>
        <position position="197"/>
    </location>
    <ligand>
        <name>ATP</name>
        <dbReference type="ChEBI" id="CHEBI:30616"/>
    </ligand>
</feature>
<dbReference type="NCBIfam" id="TIGR00057">
    <property type="entry name" value="L-threonylcarbamoyladenylate synthase"/>
    <property type="match status" value="1"/>
</dbReference>
<dbReference type="GO" id="GO:0003725">
    <property type="term" value="F:double-stranded RNA binding"/>
    <property type="evidence" value="ECO:0007669"/>
    <property type="project" value="UniProtKB-UniRule"/>
</dbReference>
<evidence type="ECO:0000256" key="12">
    <source>
        <dbReference type="ARBA" id="ARBA00048366"/>
    </source>
</evidence>
<feature type="coiled-coil region" evidence="15">
    <location>
        <begin position="1"/>
        <end position="28"/>
    </location>
</feature>
<dbReference type="AlphaFoldDB" id="A0A916VDX7"/>
<evidence type="ECO:0000259" key="16">
    <source>
        <dbReference type="PROSITE" id="PS51163"/>
    </source>
</evidence>
<feature type="binding site" evidence="14">
    <location>
        <position position="143"/>
    </location>
    <ligand>
        <name>L-threonine</name>
        <dbReference type="ChEBI" id="CHEBI:57926"/>
    </ligand>
</feature>
<comment type="caution">
    <text evidence="17">The sequence shown here is derived from an EMBL/GenBank/DDBJ whole genome shotgun (WGS) entry which is preliminary data.</text>
</comment>
<dbReference type="Gene3D" id="3.90.870.10">
    <property type="entry name" value="DHBP synthase"/>
    <property type="match status" value="1"/>
</dbReference>
<comment type="catalytic activity">
    <reaction evidence="12 13">
        <text>L-threonine + hydrogencarbonate + ATP = L-threonylcarbamoyladenylate + diphosphate + H2O</text>
        <dbReference type="Rhea" id="RHEA:36407"/>
        <dbReference type="ChEBI" id="CHEBI:15377"/>
        <dbReference type="ChEBI" id="CHEBI:17544"/>
        <dbReference type="ChEBI" id="CHEBI:30616"/>
        <dbReference type="ChEBI" id="CHEBI:33019"/>
        <dbReference type="ChEBI" id="CHEBI:57926"/>
        <dbReference type="ChEBI" id="CHEBI:73682"/>
        <dbReference type="EC" id="2.7.7.87"/>
    </reaction>
</comment>
<evidence type="ECO:0000256" key="8">
    <source>
        <dbReference type="ARBA" id="ARBA00022695"/>
    </source>
</evidence>
<dbReference type="InterPro" id="IPR017945">
    <property type="entry name" value="DHBP_synth_RibB-like_a/b_dom"/>
</dbReference>
<dbReference type="SUPFAM" id="SSF55821">
    <property type="entry name" value="YrdC/RibB"/>
    <property type="match status" value="1"/>
</dbReference>
<feature type="domain" description="YrdC-like" evidence="16">
    <location>
        <begin position="15"/>
        <end position="201"/>
    </location>
</feature>
<feature type="binding site" evidence="14">
    <location>
        <position position="60"/>
    </location>
    <ligand>
        <name>ATP</name>
        <dbReference type="ChEBI" id="CHEBI:30616"/>
    </ligand>
</feature>
<evidence type="ECO:0000256" key="13">
    <source>
        <dbReference type="PIRNR" id="PIRNR004930"/>
    </source>
</evidence>